<keyword evidence="12" id="KW-1185">Reference proteome</keyword>
<evidence type="ECO:0000256" key="4">
    <source>
        <dbReference type="ARBA" id="ARBA00022598"/>
    </source>
</evidence>
<dbReference type="EMBL" id="CAKOAT010430709">
    <property type="protein sequence ID" value="CAH8371669.1"/>
    <property type="molecule type" value="Genomic_DNA"/>
</dbReference>
<dbReference type="PROSITE" id="PS50860">
    <property type="entry name" value="AA_TRNA_LIGASE_II_ALA"/>
    <property type="match status" value="1"/>
</dbReference>
<protein>
    <recommendedName>
        <fullName evidence="2">alanine--tRNA ligase</fullName>
        <ecNumber evidence="2">6.1.1.7</ecNumber>
    </recommendedName>
</protein>
<evidence type="ECO:0000313" key="12">
    <source>
        <dbReference type="Proteomes" id="UP001642260"/>
    </source>
</evidence>
<keyword evidence="4" id="KW-0436">Ligase</keyword>
<dbReference type="EC" id="6.1.1.7" evidence="2"/>
<dbReference type="Proteomes" id="UP001642260">
    <property type="component" value="Unassembled WGS sequence"/>
</dbReference>
<evidence type="ECO:0000256" key="7">
    <source>
        <dbReference type="ARBA" id="ARBA00022884"/>
    </source>
</evidence>
<dbReference type="SUPFAM" id="SSF55681">
    <property type="entry name" value="Class II aaRS and biotin synthetases"/>
    <property type="match status" value="1"/>
</dbReference>
<evidence type="ECO:0000256" key="5">
    <source>
        <dbReference type="ARBA" id="ARBA00022741"/>
    </source>
</evidence>
<dbReference type="GO" id="GO:0005524">
    <property type="term" value="F:ATP binding"/>
    <property type="evidence" value="ECO:0007669"/>
    <property type="project" value="UniProtKB-KW"/>
</dbReference>
<dbReference type="InterPro" id="IPR018164">
    <property type="entry name" value="Ala-tRNA-synth_IIc_N"/>
</dbReference>
<evidence type="ECO:0000256" key="3">
    <source>
        <dbReference type="ARBA" id="ARBA00022555"/>
    </source>
</evidence>
<keyword evidence="7" id="KW-0694">RNA-binding</keyword>
<dbReference type="GO" id="GO:0000049">
    <property type="term" value="F:tRNA binding"/>
    <property type="evidence" value="ECO:0007669"/>
    <property type="project" value="UniProtKB-KW"/>
</dbReference>
<dbReference type="PANTHER" id="PTHR11777">
    <property type="entry name" value="ALANYL-TRNA SYNTHETASE"/>
    <property type="match status" value="1"/>
</dbReference>
<accession>A0ABC8L7J9</accession>
<evidence type="ECO:0000313" key="11">
    <source>
        <dbReference type="EMBL" id="CAH8371669.1"/>
    </source>
</evidence>
<organism evidence="11 12">
    <name type="scientific">Eruca vesicaria subsp. sativa</name>
    <name type="common">Garden rocket</name>
    <name type="synonym">Eruca sativa</name>
    <dbReference type="NCBI Taxonomy" id="29727"/>
    <lineage>
        <taxon>Eukaryota</taxon>
        <taxon>Viridiplantae</taxon>
        <taxon>Streptophyta</taxon>
        <taxon>Embryophyta</taxon>
        <taxon>Tracheophyta</taxon>
        <taxon>Spermatophyta</taxon>
        <taxon>Magnoliopsida</taxon>
        <taxon>eudicotyledons</taxon>
        <taxon>Gunneridae</taxon>
        <taxon>Pentapetalae</taxon>
        <taxon>rosids</taxon>
        <taxon>malvids</taxon>
        <taxon>Brassicales</taxon>
        <taxon>Brassicaceae</taxon>
        <taxon>Brassiceae</taxon>
        <taxon>Eruca</taxon>
    </lineage>
</organism>
<keyword evidence="5" id="KW-0547">Nucleotide-binding</keyword>
<dbReference type="InterPro" id="IPR045864">
    <property type="entry name" value="aa-tRNA-synth_II/BPL/LPL"/>
</dbReference>
<keyword evidence="3" id="KW-0820">tRNA-binding</keyword>
<keyword evidence="8" id="KW-0648">Protein biosynthesis</keyword>
<gene>
    <name evidence="11" type="ORF">ERUC_LOCUS31569</name>
</gene>
<dbReference type="AlphaFoldDB" id="A0ABC8L7J9"/>
<comment type="similarity">
    <text evidence="1">Belongs to the class-II aminoacyl-tRNA synthetase family.</text>
</comment>
<name>A0ABC8L7J9_ERUVS</name>
<evidence type="ECO:0000256" key="6">
    <source>
        <dbReference type="ARBA" id="ARBA00022840"/>
    </source>
</evidence>
<dbReference type="InterPro" id="IPR050058">
    <property type="entry name" value="Ala-tRNA_ligase"/>
</dbReference>
<comment type="caution">
    <text evidence="11">The sequence shown here is derived from an EMBL/GenBank/DDBJ whole genome shotgun (WGS) entry which is preliminary data.</text>
</comment>
<evidence type="ECO:0000256" key="9">
    <source>
        <dbReference type="ARBA" id="ARBA00023146"/>
    </source>
</evidence>
<keyword evidence="9" id="KW-0030">Aminoacyl-tRNA synthetase</keyword>
<proteinExistence type="inferred from homology"/>
<sequence length="137" mass="16013">MNQYKPIFLGTADPNTELSKLTRACNTQKCIRAGSKHIDLDDVGKDTYHHTFFEILGNWSFGDYFKKESTEWAWELLTKVIKTTGVFPHMLERAFIFVYVLWVLVKYMDYQLIECYLFGGDEKAGLQPDNEAEDIWL</sequence>
<dbReference type="Pfam" id="PF01411">
    <property type="entry name" value="tRNA-synt_2c"/>
    <property type="match status" value="1"/>
</dbReference>
<reference evidence="11 12" key="1">
    <citation type="submission" date="2022-03" db="EMBL/GenBank/DDBJ databases">
        <authorList>
            <person name="Macdonald S."/>
            <person name="Ahmed S."/>
            <person name="Newling K."/>
        </authorList>
    </citation>
    <scope>NUCLEOTIDE SEQUENCE [LARGE SCALE GENOMIC DNA]</scope>
</reference>
<keyword evidence="6" id="KW-0067">ATP-binding</keyword>
<evidence type="ECO:0000256" key="1">
    <source>
        <dbReference type="ARBA" id="ARBA00008226"/>
    </source>
</evidence>
<evidence type="ECO:0000256" key="8">
    <source>
        <dbReference type="ARBA" id="ARBA00022917"/>
    </source>
</evidence>
<feature type="domain" description="Alanyl-transfer RNA synthetases family profile" evidence="10">
    <location>
        <begin position="1"/>
        <end position="137"/>
    </location>
</feature>
<dbReference type="GO" id="GO:0006412">
    <property type="term" value="P:translation"/>
    <property type="evidence" value="ECO:0007669"/>
    <property type="project" value="UniProtKB-KW"/>
</dbReference>
<dbReference type="InterPro" id="IPR018165">
    <property type="entry name" value="Ala-tRNA-synth_IIc_core"/>
</dbReference>
<dbReference type="GO" id="GO:0004813">
    <property type="term" value="F:alanine-tRNA ligase activity"/>
    <property type="evidence" value="ECO:0007669"/>
    <property type="project" value="UniProtKB-EC"/>
</dbReference>
<dbReference type="PANTHER" id="PTHR11777:SF9">
    <property type="entry name" value="ALANINE--TRNA LIGASE, CYTOPLASMIC"/>
    <property type="match status" value="1"/>
</dbReference>
<dbReference type="Gene3D" id="3.30.930.10">
    <property type="entry name" value="Bira Bifunctional Protein, Domain 2"/>
    <property type="match status" value="1"/>
</dbReference>
<evidence type="ECO:0000259" key="10">
    <source>
        <dbReference type="PROSITE" id="PS50860"/>
    </source>
</evidence>
<evidence type="ECO:0000256" key="2">
    <source>
        <dbReference type="ARBA" id="ARBA00013168"/>
    </source>
</evidence>